<sequence>MTATDFTAVRENTPIDRREFVSALIDRVPDALIVTGLGSASYDVFAHGERDGNFYLWGAMGGAVPVGLGLALAQPDKPVVVVTGDGEMLMGIGSLGSAAVRAPDNLTVVVLDNGHFGETGMQRSHSGLCTRLLDVAHGFGIRHCREVDSLGQVADVASNINARNGLSFVQVHIDTGEPPRALPPRDGVAVKNKFRTALGLTTF</sequence>
<dbReference type="PANTHER" id="PTHR42818:SF1">
    <property type="entry name" value="SULFOPYRUVATE DECARBOXYLASE"/>
    <property type="match status" value="1"/>
</dbReference>
<dbReference type="PANTHER" id="PTHR42818">
    <property type="entry name" value="SULFOPYRUVATE DECARBOXYLASE SUBUNIT ALPHA"/>
    <property type="match status" value="1"/>
</dbReference>
<comment type="caution">
    <text evidence="4">The sequence shown here is derived from an EMBL/GenBank/DDBJ whole genome shotgun (WGS) entry which is preliminary data.</text>
</comment>
<proteinExistence type="predicted"/>
<evidence type="ECO:0000256" key="1">
    <source>
        <dbReference type="ARBA" id="ARBA00022793"/>
    </source>
</evidence>
<evidence type="ECO:0000313" key="4">
    <source>
        <dbReference type="EMBL" id="KNA90349.1"/>
    </source>
</evidence>
<dbReference type="EMBL" id="LDTZ01000019">
    <property type="protein sequence ID" value="KNA90349.1"/>
    <property type="molecule type" value="Genomic_DNA"/>
</dbReference>
<name>A0ABR5I9H8_9ACTN</name>
<dbReference type="Pfam" id="PF02775">
    <property type="entry name" value="TPP_enzyme_C"/>
    <property type="match status" value="1"/>
</dbReference>
<dbReference type="Gene3D" id="3.40.50.970">
    <property type="match status" value="1"/>
</dbReference>
<dbReference type="InterPro" id="IPR011766">
    <property type="entry name" value="TPP_enzyme_TPP-bd"/>
</dbReference>
<dbReference type="InterPro" id="IPR029061">
    <property type="entry name" value="THDP-binding"/>
</dbReference>
<feature type="domain" description="Thiamine pyrophosphate enzyme TPP-binding" evidence="3">
    <location>
        <begin position="55"/>
        <end position="171"/>
    </location>
</feature>
<dbReference type="InterPro" id="IPR051818">
    <property type="entry name" value="TPP_dependent_decarboxylase"/>
</dbReference>
<evidence type="ECO:0000259" key="3">
    <source>
        <dbReference type="Pfam" id="PF02775"/>
    </source>
</evidence>
<keyword evidence="5" id="KW-1185">Reference proteome</keyword>
<reference evidence="4 5" key="1">
    <citation type="submission" date="2015-05" db="EMBL/GenBank/DDBJ databases">
        <title>Draft genome sequence of the bacterium Gordonia jacobaea a new member of the Gordonia genus.</title>
        <authorList>
            <person name="Jimenez-Galisteo G."/>
            <person name="Dominguez A."/>
            <person name="Munoz E."/>
            <person name="Vinas M."/>
        </authorList>
    </citation>
    <scope>NUCLEOTIDE SEQUENCE [LARGE SCALE GENOMIC DNA]</scope>
    <source>
        <strain evidence="5">mv1</strain>
    </source>
</reference>
<evidence type="ECO:0000313" key="5">
    <source>
        <dbReference type="Proteomes" id="UP000037247"/>
    </source>
</evidence>
<protein>
    <submittedName>
        <fullName evidence="4">Aldehyde dehydrogenase</fullName>
    </submittedName>
</protein>
<dbReference type="SUPFAM" id="SSF52518">
    <property type="entry name" value="Thiamin diphosphate-binding fold (THDP-binding)"/>
    <property type="match status" value="1"/>
</dbReference>
<organism evidence="4 5">
    <name type="scientific">Gordonia jacobaea</name>
    <dbReference type="NCBI Taxonomy" id="122202"/>
    <lineage>
        <taxon>Bacteria</taxon>
        <taxon>Bacillati</taxon>
        <taxon>Actinomycetota</taxon>
        <taxon>Actinomycetes</taxon>
        <taxon>Mycobacteriales</taxon>
        <taxon>Gordoniaceae</taxon>
        <taxon>Gordonia</taxon>
    </lineage>
</organism>
<dbReference type="RefSeq" id="WP_049699921.1">
    <property type="nucleotide sequence ID" value="NZ_LDTZ01000019.1"/>
</dbReference>
<keyword evidence="2" id="KW-0456">Lyase</keyword>
<dbReference type="Proteomes" id="UP000037247">
    <property type="component" value="Unassembled WGS sequence"/>
</dbReference>
<evidence type="ECO:0000256" key="2">
    <source>
        <dbReference type="ARBA" id="ARBA00023239"/>
    </source>
</evidence>
<gene>
    <name evidence="4" type="ORF">ABW18_15705</name>
</gene>
<accession>A0ABR5I9H8</accession>
<keyword evidence="1" id="KW-0210">Decarboxylase</keyword>